<dbReference type="Pfam" id="PF21380">
    <property type="entry name" value="Nrd1-Seb1_dom2"/>
    <property type="match status" value="1"/>
</dbReference>
<dbReference type="CDD" id="cd16984">
    <property type="entry name" value="CID_Nrd1_like"/>
    <property type="match status" value="1"/>
</dbReference>
<dbReference type="SMART" id="SM00582">
    <property type="entry name" value="RPR"/>
    <property type="match status" value="1"/>
</dbReference>
<evidence type="ECO:0000256" key="6">
    <source>
        <dbReference type="SAM" id="MobiDB-lite"/>
    </source>
</evidence>
<dbReference type="PROSITE" id="PS50102">
    <property type="entry name" value="RRM"/>
    <property type="match status" value="1"/>
</dbReference>
<evidence type="ECO:0000256" key="3">
    <source>
        <dbReference type="ARBA" id="ARBA00022884"/>
    </source>
</evidence>
<keyword evidence="4" id="KW-0539">Nucleus</keyword>
<sequence length="702" mass="75738">MADNKAVEEFGNVLAQMSGLKAPGVSGSKIKLLTEISIDNVQTNVTMSPSQSESILIQKLYTHFKKTPGTHKLGVLYAVDSIVRAYIDEARKAGQDPTQDGPDGTFSAGVHRITGLLSSLMNDIMLHAPEDTKEKIKKLLDIWQRGSTFPADLIASIRSKHFSSPQQSPATDNAYGIPSLQFPGAAAAAQPTAQADVGGAAPNTAAILQALAQMAKGNTPTSSTPAAVPVSVSAAAPASQVPPQIPNLSHLANLSNPAPQSLPVSLPNFGGQPQPTVTASNLQSLLPSLLGGNFGAAAQQPAPPPQPQQQQSAFPNLGMPQGDQNVMTQLALLQMFSQGLNPSQLAQALEQATKQNGQAAYNQGGWQQPQGQPGPYDRYPDERRGPFSPGRDRFRRSRSRSPAYGDDGTVRRRSPVYGEYSGNLSGDARERDYNKRGRGGRGSGTTGRGNRRDRSPSPPRQDHWDNRSPPPGQKFVEYDESLKPDKIRVYSRTLFVGGVSSSEQDLRQLFAQHGDVQSCIVNFEKRHAFIKMKTRSDAVRAKDALETHRLPHSVLRTRWGVGFGPRDCCDYATGISEIALDRLTDADRRWLQTAEYGGIGDRPIEGGLVLEEPDIEIGQGVSSKAISRRMQTDHAGARGPKSSFQRHERGDNVNGFDKHRDYNNGPDRDVNSAPPPPSSTVPGFGGFGGPYMPLIYQQPGQQ</sequence>
<dbReference type="GO" id="GO:0031124">
    <property type="term" value="P:mRNA 3'-end processing"/>
    <property type="evidence" value="ECO:0007669"/>
    <property type="project" value="UniProtKB-ARBA"/>
</dbReference>
<dbReference type="EMBL" id="JAQGDS010000012">
    <property type="protein sequence ID" value="KAJ6256599.1"/>
    <property type="molecule type" value="Genomic_DNA"/>
</dbReference>
<dbReference type="GO" id="GO:0005634">
    <property type="term" value="C:nucleus"/>
    <property type="evidence" value="ECO:0007669"/>
    <property type="project" value="UniProtKB-SubCell"/>
</dbReference>
<evidence type="ECO:0008006" key="11">
    <source>
        <dbReference type="Google" id="ProtNLM"/>
    </source>
</evidence>
<gene>
    <name evidence="9" type="ORF">Dda_8464</name>
</gene>
<evidence type="ECO:0000256" key="4">
    <source>
        <dbReference type="ARBA" id="ARBA00023242"/>
    </source>
</evidence>
<dbReference type="AlphaFoldDB" id="A0AAD6NFU8"/>
<feature type="domain" description="RRM" evidence="7">
    <location>
        <begin position="492"/>
        <end position="562"/>
    </location>
</feature>
<dbReference type="InterPro" id="IPR000504">
    <property type="entry name" value="RRM_dom"/>
</dbReference>
<dbReference type="Proteomes" id="UP001221413">
    <property type="component" value="Unassembled WGS sequence"/>
</dbReference>
<dbReference type="PANTHER" id="PTHR10352">
    <property type="entry name" value="EUKARYOTIC TRANSLATION INITIATION FACTOR 3 SUBUNIT G"/>
    <property type="match status" value="1"/>
</dbReference>
<keyword evidence="10" id="KW-1185">Reference proteome</keyword>
<dbReference type="SUPFAM" id="SSF48464">
    <property type="entry name" value="ENTH/VHS domain"/>
    <property type="match status" value="1"/>
</dbReference>
<dbReference type="GO" id="GO:0032991">
    <property type="term" value="C:protein-containing complex"/>
    <property type="evidence" value="ECO:0007669"/>
    <property type="project" value="UniProtKB-ARBA"/>
</dbReference>
<comment type="subcellular location">
    <subcellularLocation>
        <location evidence="1">Nucleus</location>
    </subcellularLocation>
</comment>
<dbReference type="InterPro" id="IPR006569">
    <property type="entry name" value="CID_dom"/>
</dbReference>
<dbReference type="InterPro" id="IPR035979">
    <property type="entry name" value="RBD_domain_sf"/>
</dbReference>
<dbReference type="Gene3D" id="1.25.40.90">
    <property type="match status" value="1"/>
</dbReference>
<reference evidence="9" key="1">
    <citation type="submission" date="2023-01" db="EMBL/GenBank/DDBJ databases">
        <title>The chitinases involved in constricting ring structure development in the nematode-trapping fungus Drechslerella dactyloides.</title>
        <authorList>
            <person name="Wang R."/>
            <person name="Zhang L."/>
            <person name="Tang P."/>
            <person name="Li S."/>
            <person name="Liang L."/>
        </authorList>
    </citation>
    <scope>NUCLEOTIDE SEQUENCE</scope>
    <source>
        <strain evidence="9">YMF1.00031</strain>
    </source>
</reference>
<dbReference type="SMART" id="SM00360">
    <property type="entry name" value="RRM"/>
    <property type="match status" value="1"/>
</dbReference>
<proteinExistence type="predicted"/>
<protein>
    <recommendedName>
        <fullName evidence="11">RNA binding protein Nrd1</fullName>
    </recommendedName>
</protein>
<dbReference type="Pfam" id="PF04818">
    <property type="entry name" value="CID"/>
    <property type="match status" value="1"/>
</dbReference>
<evidence type="ECO:0000256" key="1">
    <source>
        <dbReference type="ARBA" id="ARBA00004123"/>
    </source>
</evidence>
<feature type="region of interest" description="Disordered" evidence="6">
    <location>
        <begin position="356"/>
        <end position="474"/>
    </location>
</feature>
<evidence type="ECO:0000256" key="5">
    <source>
        <dbReference type="PROSITE-ProRule" id="PRU00176"/>
    </source>
</evidence>
<feature type="compositionally biased region" description="Basic and acidic residues" evidence="6">
    <location>
        <begin position="645"/>
        <end position="670"/>
    </location>
</feature>
<dbReference type="InterPro" id="IPR008942">
    <property type="entry name" value="ENTH_VHS"/>
</dbReference>
<evidence type="ECO:0000313" key="10">
    <source>
        <dbReference type="Proteomes" id="UP001221413"/>
    </source>
</evidence>
<name>A0AAD6NFU8_DREDA</name>
<dbReference type="PROSITE" id="PS51391">
    <property type="entry name" value="CID"/>
    <property type="match status" value="1"/>
</dbReference>
<dbReference type="InterPro" id="IPR048892">
    <property type="entry name" value="Nrd1_Seb1_dom2"/>
</dbReference>
<dbReference type="FunFam" id="3.30.70.330:FF:000397">
    <property type="entry name" value="RNA binding protein Nrd1"/>
    <property type="match status" value="1"/>
</dbReference>
<dbReference type="SUPFAM" id="SSF54928">
    <property type="entry name" value="RNA-binding domain, RBD"/>
    <property type="match status" value="1"/>
</dbReference>
<accession>A0AAD6NFU8</accession>
<evidence type="ECO:0000259" key="8">
    <source>
        <dbReference type="PROSITE" id="PS51391"/>
    </source>
</evidence>
<keyword evidence="3 5" id="KW-0694">RNA-binding</keyword>
<comment type="caution">
    <text evidence="9">The sequence shown here is derived from an EMBL/GenBank/DDBJ whole genome shotgun (WGS) entry which is preliminary data.</text>
</comment>
<feature type="compositionally biased region" description="Low complexity" evidence="6">
    <location>
        <begin position="363"/>
        <end position="375"/>
    </location>
</feature>
<organism evidence="9 10">
    <name type="scientific">Drechslerella dactyloides</name>
    <name type="common">Nematode-trapping fungus</name>
    <name type="synonym">Arthrobotrys dactyloides</name>
    <dbReference type="NCBI Taxonomy" id="74499"/>
    <lineage>
        <taxon>Eukaryota</taxon>
        <taxon>Fungi</taxon>
        <taxon>Dikarya</taxon>
        <taxon>Ascomycota</taxon>
        <taxon>Pezizomycotina</taxon>
        <taxon>Orbiliomycetes</taxon>
        <taxon>Orbiliales</taxon>
        <taxon>Orbiliaceae</taxon>
        <taxon>Drechslerella</taxon>
    </lineage>
</organism>
<dbReference type="FunFam" id="1.25.40.90:FF:000026">
    <property type="entry name" value="RNA binding protein Nrd1"/>
    <property type="match status" value="1"/>
</dbReference>
<feature type="compositionally biased region" description="Basic and acidic residues" evidence="6">
    <location>
        <begin position="450"/>
        <end position="466"/>
    </location>
</feature>
<dbReference type="GO" id="GO:0003723">
    <property type="term" value="F:RNA binding"/>
    <property type="evidence" value="ECO:0007669"/>
    <property type="project" value="UniProtKB-UniRule"/>
</dbReference>
<feature type="region of interest" description="Disordered" evidence="6">
    <location>
        <begin position="292"/>
        <end position="322"/>
    </location>
</feature>
<feature type="domain" description="CID" evidence="8">
    <location>
        <begin position="2"/>
        <end position="165"/>
    </location>
</feature>
<dbReference type="GO" id="GO:0031126">
    <property type="term" value="P:sno(s)RNA 3'-end processing"/>
    <property type="evidence" value="ECO:0007669"/>
    <property type="project" value="UniProtKB-ARBA"/>
</dbReference>
<dbReference type="Pfam" id="PF00076">
    <property type="entry name" value="RRM_1"/>
    <property type="match status" value="1"/>
</dbReference>
<dbReference type="Gene3D" id="3.30.70.330">
    <property type="match status" value="1"/>
</dbReference>
<evidence type="ECO:0000259" key="7">
    <source>
        <dbReference type="PROSITE" id="PS50102"/>
    </source>
</evidence>
<dbReference type="GO" id="GO:0010629">
    <property type="term" value="P:negative regulation of gene expression"/>
    <property type="evidence" value="ECO:0007669"/>
    <property type="project" value="UniProtKB-ARBA"/>
</dbReference>
<evidence type="ECO:0000256" key="2">
    <source>
        <dbReference type="ARBA" id="ARBA00022553"/>
    </source>
</evidence>
<keyword evidence="2" id="KW-0597">Phosphoprotein</keyword>
<evidence type="ECO:0000313" key="9">
    <source>
        <dbReference type="EMBL" id="KAJ6256599.1"/>
    </source>
</evidence>
<feature type="region of interest" description="Disordered" evidence="6">
    <location>
        <begin position="620"/>
        <end position="702"/>
    </location>
</feature>
<dbReference type="GO" id="GO:0006369">
    <property type="term" value="P:termination of RNA polymerase II transcription"/>
    <property type="evidence" value="ECO:0007669"/>
    <property type="project" value="UniProtKB-ARBA"/>
</dbReference>
<dbReference type="InterPro" id="IPR012677">
    <property type="entry name" value="Nucleotide-bd_a/b_plait_sf"/>
</dbReference>